<evidence type="ECO:0000313" key="1">
    <source>
        <dbReference type="EMBL" id="ENO98777.1"/>
    </source>
</evidence>
<dbReference type="Proteomes" id="UP000013047">
    <property type="component" value="Unassembled WGS sequence"/>
</dbReference>
<gene>
    <name evidence="1" type="ORF">C667_02013</name>
</gene>
<protein>
    <submittedName>
        <fullName evidence="1">Uncharacterized protein</fullName>
    </submittedName>
</protein>
<dbReference type="EMBL" id="AMXF01000005">
    <property type="protein sequence ID" value="ENO98777.1"/>
    <property type="molecule type" value="Genomic_DNA"/>
</dbReference>
<organism evidence="1 2">
    <name type="scientific">Thauera phenylacetica B4P</name>
    <dbReference type="NCBI Taxonomy" id="1234382"/>
    <lineage>
        <taxon>Bacteria</taxon>
        <taxon>Pseudomonadati</taxon>
        <taxon>Pseudomonadota</taxon>
        <taxon>Betaproteobacteria</taxon>
        <taxon>Rhodocyclales</taxon>
        <taxon>Zoogloeaceae</taxon>
        <taxon>Thauera</taxon>
    </lineage>
</organism>
<comment type="caution">
    <text evidence="1">The sequence shown here is derived from an EMBL/GenBank/DDBJ whole genome shotgun (WGS) entry which is preliminary data.</text>
</comment>
<name>N6ZWA9_9RHOO</name>
<accession>N6ZWA9</accession>
<proteinExistence type="predicted"/>
<evidence type="ECO:0000313" key="2">
    <source>
        <dbReference type="Proteomes" id="UP000013047"/>
    </source>
</evidence>
<dbReference type="AlphaFoldDB" id="N6ZWA9"/>
<sequence>MVRAPQQSLHQILIADLALARADQMPFVEDDQSNVVNDVRIIAQRKIQFLWRGDNDALFPKSVLVCSSYAAASIKR</sequence>
<reference evidence="1 2" key="1">
    <citation type="submission" date="2012-09" db="EMBL/GenBank/DDBJ databases">
        <title>Draft Genome Sequences of 6 Strains from Genus Thauera.</title>
        <authorList>
            <person name="Liu B."/>
            <person name="Shapleigh J.P."/>
            <person name="Frostegard A.H."/>
        </authorList>
    </citation>
    <scope>NUCLEOTIDE SEQUENCE [LARGE SCALE GENOMIC DNA]</scope>
    <source>
        <strain evidence="1 2">B4P</strain>
    </source>
</reference>
<keyword evidence="2" id="KW-1185">Reference proteome</keyword>